<keyword evidence="4" id="KW-1185">Reference proteome</keyword>
<evidence type="ECO:0000313" key="4">
    <source>
        <dbReference type="Proteomes" id="UP000245166"/>
    </source>
</evidence>
<comment type="caution">
    <text evidence="3">The sequence shown here is derived from an EMBL/GenBank/DDBJ whole genome shotgun (WGS) entry which is preliminary data.</text>
</comment>
<dbReference type="Gene3D" id="3.40.50.10320">
    <property type="entry name" value="LmbE-like"/>
    <property type="match status" value="1"/>
</dbReference>
<keyword evidence="1" id="KW-0862">Zinc</keyword>
<dbReference type="SUPFAM" id="SSF102588">
    <property type="entry name" value="LmbE-like"/>
    <property type="match status" value="1"/>
</dbReference>
<name>A0A2U2A065_9MICO</name>
<protein>
    <submittedName>
        <fullName evidence="3">Uncharacterized protein</fullName>
    </submittedName>
</protein>
<dbReference type="InterPro" id="IPR024078">
    <property type="entry name" value="LmbE-like_dom_sf"/>
</dbReference>
<dbReference type="AlphaFoldDB" id="A0A2U2A065"/>
<dbReference type="Pfam" id="PF02585">
    <property type="entry name" value="PIG-L"/>
    <property type="match status" value="1"/>
</dbReference>
<accession>A0A2U2A065</accession>
<evidence type="ECO:0000313" key="3">
    <source>
        <dbReference type="EMBL" id="PWD52625.1"/>
    </source>
</evidence>
<proteinExistence type="predicted"/>
<evidence type="ECO:0000256" key="2">
    <source>
        <dbReference type="SAM" id="MobiDB-lite"/>
    </source>
</evidence>
<feature type="region of interest" description="Disordered" evidence="2">
    <location>
        <begin position="124"/>
        <end position="162"/>
    </location>
</feature>
<gene>
    <name evidence="3" type="ORF">C8046_16910</name>
</gene>
<dbReference type="EMBL" id="PYHR01000002">
    <property type="protein sequence ID" value="PWD52625.1"/>
    <property type="molecule type" value="Genomic_DNA"/>
</dbReference>
<sequence>MSVTTASTGSEPTAPSAVVPGPVLAVLAHPDDETLLAGGLLALAAARGARVVVVTATRGERGEMIGAPQLEGTDAVAPTRSQEIAAALTALGVREHVFLDGLAAHVSDPAAPVRWTDSGMAWIRPGVAGPAPTRPPRPSAPATSSPRPPRWRGSCGTCAPPS</sequence>
<dbReference type="InterPro" id="IPR003737">
    <property type="entry name" value="GlcNAc_PI_deacetylase-related"/>
</dbReference>
<reference evidence="3 4" key="1">
    <citation type="submission" date="2018-03" db="EMBL/GenBank/DDBJ databases">
        <title>Genome assembly of novel Miniimonas species PCH200.</title>
        <authorList>
            <person name="Thakur V."/>
            <person name="Kumar V."/>
            <person name="Singh D."/>
        </authorList>
    </citation>
    <scope>NUCLEOTIDE SEQUENCE [LARGE SCALE GENOMIC DNA]</scope>
    <source>
        <strain evidence="3 4">PCH200</strain>
    </source>
</reference>
<evidence type="ECO:0000256" key="1">
    <source>
        <dbReference type="ARBA" id="ARBA00022833"/>
    </source>
</evidence>
<dbReference type="GO" id="GO:0016137">
    <property type="term" value="P:glycoside metabolic process"/>
    <property type="evidence" value="ECO:0007669"/>
    <property type="project" value="UniProtKB-ARBA"/>
</dbReference>
<dbReference type="Proteomes" id="UP000245166">
    <property type="component" value="Unassembled WGS sequence"/>
</dbReference>
<organism evidence="3 4">
    <name type="scientific">Serinibacter arcticus</name>
    <dbReference type="NCBI Taxonomy" id="1655435"/>
    <lineage>
        <taxon>Bacteria</taxon>
        <taxon>Bacillati</taxon>
        <taxon>Actinomycetota</taxon>
        <taxon>Actinomycetes</taxon>
        <taxon>Micrococcales</taxon>
        <taxon>Beutenbergiaceae</taxon>
        <taxon>Serinibacter</taxon>
    </lineage>
</organism>